<feature type="transmembrane region" description="Helical" evidence="1">
    <location>
        <begin position="47"/>
        <end position="66"/>
    </location>
</feature>
<dbReference type="AlphaFoldDB" id="A0A7D5E7I5"/>
<dbReference type="GeneID" id="55820776"/>
<sequence>MLYKRYLLAGVILLTIILLIMFAEFMAGPTTEYLQSENTHNLKIDTIGTAVLVFIPPALAGFYIVARHRMKKREK</sequence>
<accession>A0A7D5E7I5</accession>
<evidence type="ECO:0000313" key="3">
    <source>
        <dbReference type="Proteomes" id="UP000509594"/>
    </source>
</evidence>
<dbReference type="Proteomes" id="UP000509594">
    <property type="component" value="Chromosome"/>
</dbReference>
<proteinExistence type="predicted"/>
<keyword evidence="3" id="KW-1185">Reference proteome</keyword>
<gene>
    <name evidence="2" type="ORF">HWN40_03835</name>
</gene>
<dbReference type="EMBL" id="CP058215">
    <property type="protein sequence ID" value="QLC49451.1"/>
    <property type="molecule type" value="Genomic_DNA"/>
</dbReference>
<keyword evidence="1" id="KW-0472">Membrane</keyword>
<dbReference type="RefSeq" id="WP_176964514.1">
    <property type="nucleotide sequence ID" value="NZ_CP058215.1"/>
</dbReference>
<evidence type="ECO:0000313" key="2">
    <source>
        <dbReference type="EMBL" id="QLC49451.1"/>
    </source>
</evidence>
<evidence type="ECO:0000256" key="1">
    <source>
        <dbReference type="SAM" id="Phobius"/>
    </source>
</evidence>
<keyword evidence="1" id="KW-0812">Transmembrane</keyword>
<dbReference type="KEGG" id="mzi:HWN40_03835"/>
<organism evidence="2 3">
    <name type="scientific">Methanolobus zinderi</name>
    <dbReference type="NCBI Taxonomy" id="536044"/>
    <lineage>
        <taxon>Archaea</taxon>
        <taxon>Methanobacteriati</taxon>
        <taxon>Methanobacteriota</taxon>
        <taxon>Stenosarchaea group</taxon>
        <taxon>Methanomicrobia</taxon>
        <taxon>Methanosarcinales</taxon>
        <taxon>Methanosarcinaceae</taxon>
        <taxon>Methanolobus</taxon>
    </lineage>
</organism>
<protein>
    <submittedName>
        <fullName evidence="2">Uncharacterized protein</fullName>
    </submittedName>
</protein>
<name>A0A7D5E7I5_9EURY</name>
<keyword evidence="1" id="KW-1133">Transmembrane helix</keyword>
<feature type="transmembrane region" description="Helical" evidence="1">
    <location>
        <begin position="7"/>
        <end position="27"/>
    </location>
</feature>
<reference evidence="2 3" key="1">
    <citation type="submission" date="2020-06" db="EMBL/GenBank/DDBJ databases">
        <title>Methanolobus halotolerans sp. nov., isolated from a saline lake Tus in Siberia.</title>
        <authorList>
            <person name="Shen Y."/>
            <person name="Chen S.-C."/>
            <person name="Lai M.-C."/>
            <person name="Huang H.-H."/>
            <person name="Chiu H.-H."/>
            <person name="Tang S.-L."/>
            <person name="Rogozin D.Y."/>
            <person name="Degermendzhy A.G."/>
        </authorList>
    </citation>
    <scope>NUCLEOTIDE SEQUENCE [LARGE SCALE GENOMIC DNA]</scope>
    <source>
        <strain evidence="2 3">DSM 21339</strain>
    </source>
</reference>
<dbReference type="OrthoDB" id="382084at2157"/>